<evidence type="ECO:0000313" key="1">
    <source>
        <dbReference type="EMBL" id="MBC3832616.1"/>
    </source>
</evidence>
<sequence>MNSEFLQSWRNMYGFTQIKAGKLLTSLLLTMLFLLCITFGPAHAQVLTQTTKELGHGYRFQESKQINVSGRWHSNQSFKFLYFEKRYLCQCTEFSISPSGKYAIYQVNGSTTIASFNRHKAQVTSHNKLTKGKLMQVVWGKNEKQVELHILPEKPAGANADSITTTIKKRLTLK</sequence>
<accession>A0ABR6XSY3</accession>
<proteinExistence type="predicted"/>
<comment type="caution">
    <text evidence="1">The sequence shown here is derived from an EMBL/GenBank/DDBJ whole genome shotgun (WGS) entry which is preliminary data.</text>
</comment>
<dbReference type="RefSeq" id="WP_186891648.1">
    <property type="nucleotide sequence ID" value="NZ_JACOFU010000005.1"/>
</dbReference>
<name>A0ABR6XSY3_9BURK</name>
<gene>
    <name evidence="1" type="ORF">H8K33_13995</name>
</gene>
<organism evidence="1 2">
    <name type="scientific">Undibacterium amnicola</name>
    <dbReference type="NCBI Taxonomy" id="1834038"/>
    <lineage>
        <taxon>Bacteria</taxon>
        <taxon>Pseudomonadati</taxon>
        <taxon>Pseudomonadota</taxon>
        <taxon>Betaproteobacteria</taxon>
        <taxon>Burkholderiales</taxon>
        <taxon>Oxalobacteraceae</taxon>
        <taxon>Undibacterium</taxon>
    </lineage>
</organism>
<dbReference type="EMBL" id="JACOFU010000005">
    <property type="protein sequence ID" value="MBC3832616.1"/>
    <property type="molecule type" value="Genomic_DNA"/>
</dbReference>
<dbReference type="Proteomes" id="UP000643610">
    <property type="component" value="Unassembled WGS sequence"/>
</dbReference>
<keyword evidence="2" id="KW-1185">Reference proteome</keyword>
<reference evidence="1 2" key="1">
    <citation type="submission" date="2020-08" db="EMBL/GenBank/DDBJ databases">
        <title>Novel species isolated from subtropical streams in China.</title>
        <authorList>
            <person name="Lu H."/>
        </authorList>
    </citation>
    <scope>NUCLEOTIDE SEQUENCE [LARGE SCALE GENOMIC DNA]</scope>
    <source>
        <strain evidence="1 2">KCTC 52442</strain>
    </source>
</reference>
<protein>
    <submittedName>
        <fullName evidence="1">Uncharacterized protein</fullName>
    </submittedName>
</protein>
<evidence type="ECO:0000313" key="2">
    <source>
        <dbReference type="Proteomes" id="UP000643610"/>
    </source>
</evidence>